<dbReference type="InterPro" id="IPR019775">
    <property type="entry name" value="WD40_repeat_CS"/>
</dbReference>
<dbReference type="SUPFAM" id="SSF50998">
    <property type="entry name" value="Quinoprotein alcohol dehydrogenase-like"/>
    <property type="match status" value="1"/>
</dbReference>
<dbReference type="Proteomes" id="UP000076532">
    <property type="component" value="Unassembled WGS sequence"/>
</dbReference>
<dbReference type="InterPro" id="IPR020472">
    <property type="entry name" value="WD40_PAC1"/>
</dbReference>
<dbReference type="GO" id="GO:0005634">
    <property type="term" value="C:nucleus"/>
    <property type="evidence" value="ECO:0007669"/>
    <property type="project" value="TreeGrafter"/>
</dbReference>
<evidence type="ECO:0000313" key="7">
    <source>
        <dbReference type="EMBL" id="KZP12191.1"/>
    </source>
</evidence>
<evidence type="ECO:0000313" key="8">
    <source>
        <dbReference type="Proteomes" id="UP000076532"/>
    </source>
</evidence>
<protein>
    <submittedName>
        <fullName evidence="7">WD40 repeat-like protein</fullName>
    </submittedName>
</protein>
<dbReference type="InterPro" id="IPR015943">
    <property type="entry name" value="WD40/YVTN_repeat-like_dom_sf"/>
</dbReference>
<keyword evidence="3" id="KW-0547">Nucleotide-binding</keyword>
<dbReference type="GO" id="GO:0005524">
    <property type="term" value="F:ATP binding"/>
    <property type="evidence" value="ECO:0007669"/>
    <property type="project" value="UniProtKB-KW"/>
</dbReference>
<dbReference type="InterPro" id="IPR036047">
    <property type="entry name" value="F-box-like_dom_sf"/>
</dbReference>
<feature type="repeat" description="WD" evidence="5">
    <location>
        <begin position="1497"/>
        <end position="1538"/>
    </location>
</feature>
<evidence type="ECO:0000256" key="4">
    <source>
        <dbReference type="ARBA" id="ARBA00022840"/>
    </source>
</evidence>
<feature type="repeat" description="WD" evidence="5">
    <location>
        <begin position="1970"/>
        <end position="2003"/>
    </location>
</feature>
<feature type="repeat" description="WD" evidence="5">
    <location>
        <begin position="1798"/>
        <end position="1839"/>
    </location>
</feature>
<feature type="repeat" description="WD" evidence="5">
    <location>
        <begin position="1454"/>
        <end position="1495"/>
    </location>
</feature>
<dbReference type="SUPFAM" id="SSF52540">
    <property type="entry name" value="P-loop containing nucleoside triphosphate hydrolases"/>
    <property type="match status" value="1"/>
</dbReference>
<gene>
    <name evidence="7" type="ORF">FIBSPDRAFT_1050218</name>
</gene>
<evidence type="ECO:0000256" key="1">
    <source>
        <dbReference type="ARBA" id="ARBA00022574"/>
    </source>
</evidence>
<dbReference type="PANTHER" id="PTHR22847:SF637">
    <property type="entry name" value="WD REPEAT DOMAIN 5B"/>
    <property type="match status" value="1"/>
</dbReference>
<dbReference type="PRINTS" id="PR00320">
    <property type="entry name" value="GPROTEINBRPT"/>
</dbReference>
<evidence type="ECO:0000256" key="5">
    <source>
        <dbReference type="PROSITE-ProRule" id="PRU00221"/>
    </source>
</evidence>
<feature type="repeat" description="WD" evidence="5">
    <location>
        <begin position="1755"/>
        <end position="1796"/>
    </location>
</feature>
<dbReference type="Gene3D" id="3.80.10.10">
    <property type="entry name" value="Ribonuclease Inhibitor"/>
    <property type="match status" value="1"/>
</dbReference>
<feature type="repeat" description="WD" evidence="5">
    <location>
        <begin position="1583"/>
        <end position="1624"/>
    </location>
</feature>
<dbReference type="Pfam" id="PF24883">
    <property type="entry name" value="NPHP3_N"/>
    <property type="match status" value="1"/>
</dbReference>
<evidence type="ECO:0000256" key="3">
    <source>
        <dbReference type="ARBA" id="ARBA00022741"/>
    </source>
</evidence>
<dbReference type="InterPro" id="IPR001680">
    <property type="entry name" value="WD40_rpt"/>
</dbReference>
<dbReference type="PROSITE" id="PS50837">
    <property type="entry name" value="NACHT"/>
    <property type="match status" value="1"/>
</dbReference>
<dbReference type="SUPFAM" id="SSF49562">
    <property type="entry name" value="C2 domain (Calcium/lipid-binding domain, CaLB)"/>
    <property type="match status" value="1"/>
</dbReference>
<dbReference type="InterPro" id="IPR056884">
    <property type="entry name" value="NPHP3-like_N"/>
</dbReference>
<keyword evidence="1 5" id="KW-0853">WD repeat</keyword>
<keyword evidence="2" id="KW-0677">Repeat</keyword>
<feature type="repeat" description="WD" evidence="5">
    <location>
        <begin position="1540"/>
        <end position="1581"/>
    </location>
</feature>
<dbReference type="OrthoDB" id="163438at2759"/>
<sequence>MPARMVSSLPKSTSLALARSQQMEFPLDIMHMIFTYYIPEGNDLSSALILTHVCSHWRKAARNLSIVWKDLDLDASPRHWQLSKSIQNFDIKLSILPNLFSSLYFCIAIQRWTHQYAVDIVSNRWHPGKNCSIRNLSIVASSSKDLDHFIKACRFIQWASLKKLSVRNATEECFKLYIPEGGYIRSLQSLDLYGLAGLRLPRICTLETLVLSGTKRMIPLNEVAVFLSGLPRLRTFELHGTPIYFTRAQFIPFVSTFLQPEDLPCLTSVRISGLGSSSENTNHYLGHLLAFLSQISAVSSLQVETGKGLVDLTNALLPSRRLGGFLGLHDVAFRLIKPNRCEVRGLLNALACDNRAILWLSVHKEFTLEFSPAKSHPELAIEHVKFLFTTEQHLQEFLDIAADRKGGLAIHTSPATLRELLSKHRNVNQTFSAALARVPSTKVSSLFSTRSTLAIETPSLLHQICFPGVAFVGDGSPEFGKVMSQLQSYLITVQGIDELFWTSTSYSKFRTRFKPNLYIEVYVDQKQVARTSIAQNNIWGETLTIPPAKESSELLIRLKHKSSLPTDPCFGVVEGTIRHLLSLCEGREVTQLQLMHSLKKSMYDAHGVISAGIKASDNDQARRNLLRVAQEDLARRQIDHDDALTVPEALKNVAANVSDNADPLQSLGTVIEKIQCIAAVTLEAVDALAKVHPYADAAWKILSSVHKAYEHQKDTDGAVVALFKQMEDLYSFVGDVESLPGKIKQLEPTIVRILEQTTECGIFFREYTDRGFVGRFLGQAVLNHSQMISNLSTTLAQLNNDLNSGVQLHTAFLSSHTRDGVDRLVKSDILRGLKILDPARMNAADRPMCLPGTRQDRQKEIIEWLMTPSDQNVMWLHGAAGLGKSTLATTIAEYFRGLQRRGAFLFFDRNSPIESSPSRVICTLAYQLAEHDEDVRSAVSAAIERDPQLATAPLITQFKSLLCEPLSAASSRVAGPIVIVIDALDECGDANSRQLLLELLSSPEFAKLPWQFRFLITSRPEHDIKGVLHAREHVKAVNYSKASDKDIMLYIKYETKRICAKRHHIEELPADWPGEKEIRRLVQYADGFFIWAATAMKLLFTVEAPVKWLADFLLHDRQAITLHDLYKTALLSMSEWKEGETTDAYRRILGIIIFSQVPLTDVAIADILGLGQDSGRACRTALRRLSCVIQWSEGQSARTLHKSFPDYLTDQSACSSEPWFINFNEHQRALTLGCFRVMNEGLHFNMGDLKMSYIANADVPDLSAHVEAVIPQSISYACQFWGHHLCQTSYGEPTILGLILQFFELKFLYWLEVLSLLGEVSLASRALESVIKQCHVANSGNKLYAFAQDGLKFVRAFAPTVAYSTPHIYLSCIPFAPRASLIKQQYTLVLKNILIVQSGMDENWPALQQVLEGHTGSVRSVAFSPDGQHIASASRDKTIRIWDATTGVLTAEPFEGRADHVNSVAFSPDGQHIASGSDDWTVRIWDATTGTLVAGPFEGHTARIFSVVFSPDGQRIASGSEDKTMRIWDAMTGTLIAGPFEGHTHWVHSVAFSPDGQRIASGSFDGTVRMWDATTGTLIAGPFEGHTSAVFSVVFSPDGQHIVSGSQDKTIRIWDATTGALTAKPLEGHTSLVTSVVFSLDGQHIASGSGDSTVRIWDARTGTLTAGPFEGHTGYVNSVVFSPDGQRVVSGADDFTIRIWDAATSALVAGPFEGHTGWVRSVAFAPDGQHIASGSDEKTIRIWDAQTGTLTAGPFKGHTWYVNSVVFSPDGLHIASASVDNTVRIWDAKTGALTAGPFIGHTGSVNSVVFSPDGQRIASGSGDKTVRIWDALTGTLVGRPLKGHTNDVWSVVFSPDGQRIASGSYDKTVRIWDATTGTLIAGPFEGHTASVPSVAFSPDGQLIVSGSQDKTVRIWDATTSVLVAGPFIGHTGSVLSVTFSPDGQRIVSSSHDETIRIWDANTGTLISGPLKEHGKPVRSVALSPDGKRLVTSSELSTIRILDIGAICDLPKPGSTTVSSQEYYSGAQNGFDSYSRLENGWMLNYAGDPLFYVPHGYREGLWWPHDTAVISKKSTRLDVTRFVHGEDWNRCHI</sequence>
<dbReference type="CDD" id="cd00030">
    <property type="entry name" value="C2"/>
    <property type="match status" value="1"/>
</dbReference>
<dbReference type="InterPro" id="IPR032675">
    <property type="entry name" value="LRR_dom_sf"/>
</dbReference>
<feature type="repeat" description="WD" evidence="5">
    <location>
        <begin position="1411"/>
        <end position="1452"/>
    </location>
</feature>
<feature type="repeat" description="WD" evidence="5">
    <location>
        <begin position="1626"/>
        <end position="1667"/>
    </location>
</feature>
<dbReference type="PROSITE" id="PS00678">
    <property type="entry name" value="WD_REPEATS_1"/>
    <property type="match status" value="9"/>
</dbReference>
<feature type="repeat" description="WD" evidence="5">
    <location>
        <begin position="1927"/>
        <end position="1968"/>
    </location>
</feature>
<evidence type="ECO:0000256" key="2">
    <source>
        <dbReference type="ARBA" id="ARBA00022737"/>
    </source>
</evidence>
<dbReference type="STRING" id="436010.A0A166B1U5"/>
<dbReference type="Pfam" id="PF00400">
    <property type="entry name" value="WD40"/>
    <property type="match status" value="14"/>
</dbReference>
<dbReference type="CDD" id="cd00200">
    <property type="entry name" value="WD40"/>
    <property type="match status" value="3"/>
</dbReference>
<dbReference type="SMART" id="SM00320">
    <property type="entry name" value="WD40"/>
    <property type="match status" value="14"/>
</dbReference>
<proteinExistence type="predicted"/>
<feature type="domain" description="NACHT" evidence="6">
    <location>
        <begin position="872"/>
        <end position="1020"/>
    </location>
</feature>
<dbReference type="Gene3D" id="3.40.50.300">
    <property type="entry name" value="P-loop containing nucleotide triphosphate hydrolases"/>
    <property type="match status" value="1"/>
</dbReference>
<dbReference type="PANTHER" id="PTHR22847">
    <property type="entry name" value="WD40 REPEAT PROTEIN"/>
    <property type="match status" value="1"/>
</dbReference>
<feature type="repeat" description="WD" evidence="5">
    <location>
        <begin position="1841"/>
        <end position="1882"/>
    </location>
</feature>
<accession>A0A166B1U5</accession>
<keyword evidence="8" id="KW-1185">Reference proteome</keyword>
<dbReference type="PROSITE" id="PS50082">
    <property type="entry name" value="WD_REPEATS_2"/>
    <property type="match status" value="14"/>
</dbReference>
<dbReference type="SUPFAM" id="SSF81383">
    <property type="entry name" value="F-box domain"/>
    <property type="match status" value="1"/>
</dbReference>
<dbReference type="InterPro" id="IPR035892">
    <property type="entry name" value="C2_domain_sf"/>
</dbReference>
<name>A0A166B1U5_9AGAM</name>
<dbReference type="SUPFAM" id="SSF50978">
    <property type="entry name" value="WD40 repeat-like"/>
    <property type="match status" value="2"/>
</dbReference>
<dbReference type="PROSITE" id="PS50294">
    <property type="entry name" value="WD_REPEATS_REGION"/>
    <property type="match status" value="13"/>
</dbReference>
<dbReference type="GO" id="GO:1990234">
    <property type="term" value="C:transferase complex"/>
    <property type="evidence" value="ECO:0007669"/>
    <property type="project" value="UniProtKB-ARBA"/>
</dbReference>
<dbReference type="InterPro" id="IPR036322">
    <property type="entry name" value="WD40_repeat_dom_sf"/>
</dbReference>
<reference evidence="7 8" key="1">
    <citation type="journal article" date="2016" name="Mol. Biol. Evol.">
        <title>Comparative Genomics of Early-Diverging Mushroom-Forming Fungi Provides Insights into the Origins of Lignocellulose Decay Capabilities.</title>
        <authorList>
            <person name="Nagy L.G."/>
            <person name="Riley R."/>
            <person name="Tritt A."/>
            <person name="Adam C."/>
            <person name="Daum C."/>
            <person name="Floudas D."/>
            <person name="Sun H."/>
            <person name="Yadav J.S."/>
            <person name="Pangilinan J."/>
            <person name="Larsson K.H."/>
            <person name="Matsuura K."/>
            <person name="Barry K."/>
            <person name="Labutti K."/>
            <person name="Kuo R."/>
            <person name="Ohm R.A."/>
            <person name="Bhattacharya S.S."/>
            <person name="Shirouzu T."/>
            <person name="Yoshinaga Y."/>
            <person name="Martin F.M."/>
            <person name="Grigoriev I.V."/>
            <person name="Hibbett D.S."/>
        </authorList>
    </citation>
    <scope>NUCLEOTIDE SEQUENCE [LARGE SCALE GENOMIC DNA]</scope>
    <source>
        <strain evidence="7 8">CBS 109695</strain>
    </source>
</reference>
<dbReference type="EMBL" id="KV417651">
    <property type="protein sequence ID" value="KZP12191.1"/>
    <property type="molecule type" value="Genomic_DNA"/>
</dbReference>
<feature type="repeat" description="WD" evidence="5">
    <location>
        <begin position="1884"/>
        <end position="1925"/>
    </location>
</feature>
<feature type="repeat" description="WD" evidence="5">
    <location>
        <begin position="1712"/>
        <end position="1753"/>
    </location>
</feature>
<dbReference type="InterPro" id="IPR027417">
    <property type="entry name" value="P-loop_NTPase"/>
</dbReference>
<keyword evidence="4" id="KW-0067">ATP-binding</keyword>
<dbReference type="InterPro" id="IPR007111">
    <property type="entry name" value="NACHT_NTPase"/>
</dbReference>
<feature type="repeat" description="WD" evidence="5">
    <location>
        <begin position="1669"/>
        <end position="1710"/>
    </location>
</feature>
<organism evidence="7 8">
    <name type="scientific">Athelia psychrophila</name>
    <dbReference type="NCBI Taxonomy" id="1759441"/>
    <lineage>
        <taxon>Eukaryota</taxon>
        <taxon>Fungi</taxon>
        <taxon>Dikarya</taxon>
        <taxon>Basidiomycota</taxon>
        <taxon>Agaricomycotina</taxon>
        <taxon>Agaricomycetes</taxon>
        <taxon>Agaricomycetidae</taxon>
        <taxon>Atheliales</taxon>
        <taxon>Atheliaceae</taxon>
        <taxon>Athelia</taxon>
    </lineage>
</organism>
<dbReference type="Gene3D" id="2.130.10.10">
    <property type="entry name" value="YVTN repeat-like/Quinoprotein amine dehydrogenase"/>
    <property type="match status" value="6"/>
</dbReference>
<dbReference type="InterPro" id="IPR011047">
    <property type="entry name" value="Quinoprotein_ADH-like_sf"/>
</dbReference>
<evidence type="ECO:0000259" key="6">
    <source>
        <dbReference type="PROSITE" id="PS50837"/>
    </source>
</evidence>